<dbReference type="InterPro" id="IPR035964">
    <property type="entry name" value="I/LWEQ_dom_sf"/>
</dbReference>
<accession>A0A6V7W4P9</accession>
<name>A0A6V7W4P9_MELEN</name>
<gene>
    <name evidence="2" type="ORF">MENT_LOCUS33428</name>
</gene>
<dbReference type="GO" id="GO:0001726">
    <property type="term" value="C:ruffle"/>
    <property type="evidence" value="ECO:0007669"/>
    <property type="project" value="InterPro"/>
</dbReference>
<dbReference type="SUPFAM" id="SSF50729">
    <property type="entry name" value="PH domain-like"/>
    <property type="match status" value="1"/>
</dbReference>
<evidence type="ECO:0000313" key="3">
    <source>
        <dbReference type="Proteomes" id="UP000580250"/>
    </source>
</evidence>
<dbReference type="GO" id="GO:0098609">
    <property type="term" value="P:cell-cell adhesion"/>
    <property type="evidence" value="ECO:0007669"/>
    <property type="project" value="TreeGrafter"/>
</dbReference>
<dbReference type="InterPro" id="IPR035963">
    <property type="entry name" value="FERM_2"/>
</dbReference>
<dbReference type="Gene3D" id="1.20.1420.10">
    <property type="entry name" value="Talin, central domain"/>
    <property type="match status" value="1"/>
</dbReference>
<dbReference type="InterPro" id="IPR011993">
    <property type="entry name" value="PH-like_dom_sf"/>
</dbReference>
<dbReference type="PANTHER" id="PTHR19981">
    <property type="entry name" value="TALIN"/>
    <property type="match status" value="1"/>
</dbReference>
<dbReference type="GO" id="GO:0005925">
    <property type="term" value="C:focal adhesion"/>
    <property type="evidence" value="ECO:0007669"/>
    <property type="project" value="InterPro"/>
</dbReference>
<dbReference type="SUPFAM" id="SSF47031">
    <property type="entry name" value="Second domain of FERM"/>
    <property type="match status" value="1"/>
</dbReference>
<dbReference type="Pfam" id="PF09141">
    <property type="entry name" value="Talin_middle"/>
    <property type="match status" value="1"/>
</dbReference>
<dbReference type="InterPro" id="IPR000299">
    <property type="entry name" value="FERM_domain"/>
</dbReference>
<dbReference type="PROSITE" id="PS50057">
    <property type="entry name" value="FERM_3"/>
    <property type="match status" value="1"/>
</dbReference>
<reference evidence="2 3" key="1">
    <citation type="submission" date="2020-08" db="EMBL/GenBank/DDBJ databases">
        <authorList>
            <person name="Koutsovoulos G."/>
            <person name="Danchin GJ E."/>
        </authorList>
    </citation>
    <scope>NUCLEOTIDE SEQUENCE [LARGE SCALE GENOMIC DNA]</scope>
</reference>
<dbReference type="FunFam" id="2.30.29.30:FF:000028">
    <property type="entry name" value="Talin 2"/>
    <property type="match status" value="1"/>
</dbReference>
<dbReference type="PANTHER" id="PTHR19981:SF1">
    <property type="entry name" value="RHEA, ISOFORM B"/>
    <property type="match status" value="1"/>
</dbReference>
<dbReference type="SMART" id="SM01244">
    <property type="entry name" value="IRS"/>
    <property type="match status" value="1"/>
</dbReference>
<dbReference type="GO" id="GO:0003779">
    <property type="term" value="F:actin binding"/>
    <property type="evidence" value="ECO:0007669"/>
    <property type="project" value="InterPro"/>
</dbReference>
<dbReference type="SUPFAM" id="SSF109885">
    <property type="entry name" value="I/LWEQ domain"/>
    <property type="match status" value="1"/>
</dbReference>
<dbReference type="GO" id="GO:0005200">
    <property type="term" value="F:structural constituent of cytoskeleton"/>
    <property type="evidence" value="ECO:0007669"/>
    <property type="project" value="InterPro"/>
</dbReference>
<dbReference type="InterPro" id="IPR014352">
    <property type="entry name" value="FERM/acyl-CoA-bd_prot_sf"/>
</dbReference>
<dbReference type="CDD" id="cd14473">
    <property type="entry name" value="FERM_B-lobe"/>
    <property type="match status" value="1"/>
</dbReference>
<dbReference type="CDD" id="cd10569">
    <property type="entry name" value="FERM_C_Talin"/>
    <property type="match status" value="1"/>
</dbReference>
<proteinExistence type="predicted"/>
<dbReference type="Gene3D" id="2.30.29.30">
    <property type="entry name" value="Pleckstrin-homology domain (PH domain)/Phosphotyrosine-binding domain (PTB)"/>
    <property type="match status" value="1"/>
</dbReference>
<feature type="domain" description="FERM" evidence="1">
    <location>
        <begin position="1"/>
        <end position="227"/>
    </location>
</feature>
<dbReference type="EMBL" id="CAJEWN010000395">
    <property type="protein sequence ID" value="CAD2181291.1"/>
    <property type="molecule type" value="Genomic_DNA"/>
</dbReference>
<dbReference type="AlphaFoldDB" id="A0A6V7W4P9"/>
<dbReference type="GO" id="GO:0030036">
    <property type="term" value="P:actin cytoskeleton organization"/>
    <property type="evidence" value="ECO:0007669"/>
    <property type="project" value="TreeGrafter"/>
</dbReference>
<dbReference type="Pfam" id="PF02174">
    <property type="entry name" value="IRS"/>
    <property type="match status" value="1"/>
</dbReference>
<dbReference type="InterPro" id="IPR036476">
    <property type="entry name" value="Talin_cent_sf"/>
</dbReference>
<dbReference type="InterPro" id="IPR019748">
    <property type="entry name" value="FERM_central"/>
</dbReference>
<dbReference type="InterPro" id="IPR002404">
    <property type="entry name" value="IRS_PTB"/>
</dbReference>
<dbReference type="Gene3D" id="1.20.120.230">
    <property type="entry name" value="Alpha-catenin/vinculin-like"/>
    <property type="match status" value="1"/>
</dbReference>
<dbReference type="Proteomes" id="UP000580250">
    <property type="component" value="Unassembled WGS sequence"/>
</dbReference>
<protein>
    <recommendedName>
        <fullName evidence="1">FERM domain-containing protein</fullName>
    </recommendedName>
</protein>
<evidence type="ECO:0000259" key="1">
    <source>
        <dbReference type="PROSITE" id="PS50057"/>
    </source>
</evidence>
<dbReference type="InterPro" id="IPR015224">
    <property type="entry name" value="Talin_cent"/>
</dbReference>
<dbReference type="GO" id="GO:0005178">
    <property type="term" value="F:integrin binding"/>
    <property type="evidence" value="ECO:0007669"/>
    <property type="project" value="TreeGrafter"/>
</dbReference>
<dbReference type="SUPFAM" id="SSF109880">
    <property type="entry name" value="A middle domain of Talin 1"/>
    <property type="match status" value="1"/>
</dbReference>
<organism evidence="2 3">
    <name type="scientific">Meloidogyne enterolobii</name>
    <name type="common">Root-knot nematode worm</name>
    <name type="synonym">Meloidogyne mayaguensis</name>
    <dbReference type="NCBI Taxonomy" id="390850"/>
    <lineage>
        <taxon>Eukaryota</taxon>
        <taxon>Metazoa</taxon>
        <taxon>Ecdysozoa</taxon>
        <taxon>Nematoda</taxon>
        <taxon>Chromadorea</taxon>
        <taxon>Rhabditida</taxon>
        <taxon>Tylenchina</taxon>
        <taxon>Tylenchomorpha</taxon>
        <taxon>Tylenchoidea</taxon>
        <taxon>Meloidogynidae</taxon>
        <taxon>Meloidogyninae</taxon>
        <taxon>Meloidogyne</taxon>
    </lineage>
</organism>
<dbReference type="OrthoDB" id="5796147at2759"/>
<dbReference type="GO" id="GO:0005737">
    <property type="term" value="C:cytoplasm"/>
    <property type="evidence" value="ECO:0007669"/>
    <property type="project" value="TreeGrafter"/>
</dbReference>
<evidence type="ECO:0000313" key="2">
    <source>
        <dbReference type="EMBL" id="CAD2181291.1"/>
    </source>
</evidence>
<dbReference type="Gene3D" id="1.20.80.10">
    <property type="match status" value="1"/>
</dbReference>
<comment type="caution">
    <text evidence="2">The sequence shown here is derived from an EMBL/GenBank/DDBJ whole genome shotgun (WGS) entry which is preliminary data.</text>
</comment>
<dbReference type="GO" id="GO:0005886">
    <property type="term" value="C:plasma membrane"/>
    <property type="evidence" value="ECO:0007669"/>
    <property type="project" value="TreeGrafter"/>
</dbReference>
<sequence>MGTKRPLHERSPPGLDIVPASQRRRLSFSNSDLSDTRQLKGLYELCLDQVLRGLHPVSRDTAIRLAAIQCFVQYGPFYDGVQSSVRAYNLLPKEYLHAREHEKNIIEQYRNLIFPNDIAAQRKYCDICKNLPTYGMIFFNVKEPVRNKLVPRLFGVNKECVMSVDKKNKVVLKSWPLEQLRRWAASPNTFNIDFGDYQDGYYSVQTPEAGKIKRLIAEFVDIILIKKQLVDPFGVEGDEGAIMIEDFVHRARSVPLSAEDLQQIQESEKDVRRAKPVEPHERYEQVVVPEGFEPSMDDQKLIEHYRPMTVPIPVAEFPRSYQRLPSAPPLINITQPTTPQSPIHFTQTDCYEQLPPQIFEETSKISPQNVPVFSKPPDILQIQIPPPLLPPPVSVEIIDNSREKKPLQPSTSPLPITTKVDLIQEQSEQHHFSAFTSNQIAYEICSKEGILHRSYEQHFENTKNLQSFTEVIERTIKRLLDCSQQTFNFNLPTLNNEEKASAIKLGEDTIRHQAVLFLACTAQAIEWTSESQRFGPKYGRACTAINQGGDYLCELNQCTKELVALYSNPQFTTQILSIINSLNEAFINFLGKLHPDSNEKRSQFLSTASFVGESVFILLNSLNADETEAIEEKNFFNNLNEAIQNVANSTAGLVLQAKNVSGSPTDFPRDNIIQAATRVALYTSEAIALSRVLTSIMAHPACQRRIQRITKLVFISINELLELAKSEAFDQFKLTGKTEYYQNLQKYALTTEIALNNLIEQIKT</sequence>